<accession>A0ABP9DEN8</accession>
<protein>
    <submittedName>
        <fullName evidence="1">Uncharacterized protein</fullName>
    </submittedName>
</protein>
<gene>
    <name evidence="1" type="ORF">GCM10023235_07110</name>
</gene>
<name>A0ABP9DEN8_9ACTN</name>
<dbReference type="RefSeq" id="WP_345695271.1">
    <property type="nucleotide sequence ID" value="NZ_BAABIS010000001.1"/>
</dbReference>
<evidence type="ECO:0000313" key="2">
    <source>
        <dbReference type="Proteomes" id="UP001501752"/>
    </source>
</evidence>
<keyword evidence="2" id="KW-1185">Reference proteome</keyword>
<dbReference type="EMBL" id="BAABIS010000001">
    <property type="protein sequence ID" value="GAA4834998.1"/>
    <property type="molecule type" value="Genomic_DNA"/>
</dbReference>
<reference evidence="2" key="1">
    <citation type="journal article" date="2019" name="Int. J. Syst. Evol. Microbiol.">
        <title>The Global Catalogue of Microorganisms (GCM) 10K type strain sequencing project: providing services to taxonomists for standard genome sequencing and annotation.</title>
        <authorList>
            <consortium name="The Broad Institute Genomics Platform"/>
            <consortium name="The Broad Institute Genome Sequencing Center for Infectious Disease"/>
            <person name="Wu L."/>
            <person name="Ma J."/>
        </authorList>
    </citation>
    <scope>NUCLEOTIDE SEQUENCE [LARGE SCALE GENOMIC DNA]</scope>
    <source>
        <strain evidence="2">JCM 13006</strain>
    </source>
</reference>
<dbReference type="Proteomes" id="UP001501752">
    <property type="component" value="Unassembled WGS sequence"/>
</dbReference>
<organism evidence="1 2">
    <name type="scientific">Kitasatospora terrestris</name>
    <dbReference type="NCBI Taxonomy" id="258051"/>
    <lineage>
        <taxon>Bacteria</taxon>
        <taxon>Bacillati</taxon>
        <taxon>Actinomycetota</taxon>
        <taxon>Actinomycetes</taxon>
        <taxon>Kitasatosporales</taxon>
        <taxon>Streptomycetaceae</taxon>
        <taxon>Kitasatospora</taxon>
    </lineage>
</organism>
<sequence>MTSQELLDDLRAICSPLPPEGAGTAGRDPLLAALGDLAAVHGAADERVRLLLAYGRIFATPRPRTPQALGEAAGLTPAGVGDAFGAGEVRRVGRLTGRWPAAADLDDHHRAGISGKESRLRCTWGGDRLNPCGEKPKYAVVDARGAQWACCDGHLPGYLRSRSGS</sequence>
<evidence type="ECO:0000313" key="1">
    <source>
        <dbReference type="EMBL" id="GAA4834998.1"/>
    </source>
</evidence>
<proteinExistence type="predicted"/>
<comment type="caution">
    <text evidence="1">The sequence shown here is derived from an EMBL/GenBank/DDBJ whole genome shotgun (WGS) entry which is preliminary data.</text>
</comment>